<dbReference type="PANTHER" id="PTHR14309">
    <property type="entry name" value="EXPRESSED PROTEIN"/>
    <property type="match status" value="1"/>
</dbReference>
<dbReference type="FunFam" id="2.30.29.30:FF:000624">
    <property type="entry name" value="Protein CBG23324"/>
    <property type="match status" value="1"/>
</dbReference>
<dbReference type="GO" id="GO:0045595">
    <property type="term" value="P:regulation of cell differentiation"/>
    <property type="evidence" value="ECO:0007669"/>
    <property type="project" value="TreeGrafter"/>
</dbReference>
<dbReference type="PROSITE" id="PS50003">
    <property type="entry name" value="PH_DOMAIN"/>
    <property type="match status" value="1"/>
</dbReference>
<feature type="domain" description="PH" evidence="4">
    <location>
        <begin position="17"/>
        <end position="133"/>
    </location>
</feature>
<evidence type="ECO:0000313" key="6">
    <source>
        <dbReference type="Proteomes" id="UP001152747"/>
    </source>
</evidence>
<dbReference type="AlphaFoldDB" id="A0A9P1IYA5"/>
<feature type="region of interest" description="Disordered" evidence="3">
    <location>
        <begin position="131"/>
        <end position="198"/>
    </location>
</feature>
<dbReference type="Gene3D" id="2.30.29.30">
    <property type="entry name" value="Pleckstrin-homology domain (PH domain)/Phosphotyrosine-binding domain (PTB)"/>
    <property type="match status" value="1"/>
</dbReference>
<feature type="compositionally biased region" description="Gly residues" evidence="3">
    <location>
        <begin position="346"/>
        <end position="388"/>
    </location>
</feature>
<proteinExistence type="predicted"/>
<comment type="caution">
    <text evidence="5">The sequence shown here is derived from an EMBL/GenBank/DDBJ whole genome shotgun (WGS) entry which is preliminary data.</text>
</comment>
<reference evidence="5" key="1">
    <citation type="submission" date="2022-11" db="EMBL/GenBank/DDBJ databases">
        <authorList>
            <person name="Kikuchi T."/>
        </authorList>
    </citation>
    <scope>NUCLEOTIDE SEQUENCE</scope>
    <source>
        <strain evidence="5">PS1010</strain>
    </source>
</reference>
<evidence type="ECO:0000256" key="2">
    <source>
        <dbReference type="ARBA" id="ARBA00023136"/>
    </source>
</evidence>
<dbReference type="Proteomes" id="UP001152747">
    <property type="component" value="Unassembled WGS sequence"/>
</dbReference>
<dbReference type="Pfam" id="PF00169">
    <property type="entry name" value="PH"/>
    <property type="match status" value="1"/>
</dbReference>
<dbReference type="InterPro" id="IPR001849">
    <property type="entry name" value="PH_domain"/>
</dbReference>
<evidence type="ECO:0000256" key="1">
    <source>
        <dbReference type="ARBA" id="ARBA00004370"/>
    </source>
</evidence>
<gene>
    <name evidence="5" type="ORF">CAMP_LOCUS15563</name>
</gene>
<dbReference type="InterPro" id="IPR039680">
    <property type="entry name" value="PLEKHB1/2"/>
</dbReference>
<evidence type="ECO:0000259" key="4">
    <source>
        <dbReference type="PROSITE" id="PS50003"/>
    </source>
</evidence>
<evidence type="ECO:0000313" key="5">
    <source>
        <dbReference type="EMBL" id="CAI5452926.1"/>
    </source>
</evidence>
<dbReference type="SMART" id="SM00233">
    <property type="entry name" value="PH"/>
    <property type="match status" value="1"/>
</dbReference>
<dbReference type="GO" id="GO:0016020">
    <property type="term" value="C:membrane"/>
    <property type="evidence" value="ECO:0007669"/>
    <property type="project" value="UniProtKB-SubCell"/>
</dbReference>
<feature type="compositionally biased region" description="Acidic residues" evidence="3">
    <location>
        <begin position="292"/>
        <end position="308"/>
    </location>
</feature>
<accession>A0A9P1IYA5</accession>
<dbReference type="EMBL" id="CANHGI010000005">
    <property type="protein sequence ID" value="CAI5452926.1"/>
    <property type="molecule type" value="Genomic_DNA"/>
</dbReference>
<comment type="subcellular location">
    <subcellularLocation>
        <location evidence="1">Membrane</location>
    </subcellularLocation>
</comment>
<dbReference type="InterPro" id="IPR011993">
    <property type="entry name" value="PH-like_dom_sf"/>
</dbReference>
<protein>
    <recommendedName>
        <fullName evidence="4">PH domain-containing protein</fullName>
    </recommendedName>
</protein>
<evidence type="ECO:0000256" key="3">
    <source>
        <dbReference type="SAM" id="MobiDB-lite"/>
    </source>
</evidence>
<sequence length="388" mass="42174">MVFCNSDAAVDVDPDVRRVKEGDFLKYKPGFFSSKWIKMHGVLYSDSRLAWFEEKNDRKPKGSVLLKDVIPYICVGQMTDKMPTKRPSVADGNSVHHLVGIGMDPKAETVHWIQFSSDVDIESWFKEITKTLPQPPSAPVEQGSSQQPQPQPQSQPKPQNQNGIASNQHLMPPPQNSNQSKQYPAQPPPRYNNSQPQNTHTTVVVNSNQNNYDDGGFGTGLLAGSLLGYGMGSMWGGHGMFYGGPMIGGYGVPMMGGAFVSENNDTNITNNYYNGTPENGGEQVGETQEQNDNVEPEQEPEPEPEQDIENGGYEDGVGYGEDYGNDMNYGGEESGPGYNENYNMGEYGGEQYGGEYQGDYGGDFEGGGDYGGDFGGGDYGGDFGGGDF</sequence>
<organism evidence="5 6">
    <name type="scientific">Caenorhabditis angaria</name>
    <dbReference type="NCBI Taxonomy" id="860376"/>
    <lineage>
        <taxon>Eukaryota</taxon>
        <taxon>Metazoa</taxon>
        <taxon>Ecdysozoa</taxon>
        <taxon>Nematoda</taxon>
        <taxon>Chromadorea</taxon>
        <taxon>Rhabditida</taxon>
        <taxon>Rhabditina</taxon>
        <taxon>Rhabditomorpha</taxon>
        <taxon>Rhabditoidea</taxon>
        <taxon>Rhabditidae</taxon>
        <taxon>Peloderinae</taxon>
        <taxon>Caenorhabditis</taxon>
    </lineage>
</organism>
<dbReference type="SUPFAM" id="SSF50729">
    <property type="entry name" value="PH domain-like"/>
    <property type="match status" value="1"/>
</dbReference>
<name>A0A9P1IYA5_9PELO</name>
<keyword evidence="6" id="KW-1185">Reference proteome</keyword>
<dbReference type="PANTHER" id="PTHR14309:SF12">
    <property type="entry name" value="PH DOMAIN-CONTAINING PROTEIN"/>
    <property type="match status" value="1"/>
</dbReference>
<keyword evidence="2" id="KW-0472">Membrane</keyword>
<dbReference type="OrthoDB" id="5914923at2759"/>
<feature type="region of interest" description="Disordered" evidence="3">
    <location>
        <begin position="269"/>
        <end position="388"/>
    </location>
</feature>